<dbReference type="InterPro" id="IPR001841">
    <property type="entry name" value="Znf_RING"/>
</dbReference>
<feature type="compositionally biased region" description="Basic and acidic residues" evidence="10">
    <location>
        <begin position="417"/>
        <end position="428"/>
    </location>
</feature>
<dbReference type="InterPro" id="IPR011011">
    <property type="entry name" value="Znf_FYVE_PHD"/>
</dbReference>
<dbReference type="Proteomes" id="UP001314205">
    <property type="component" value="Unassembled WGS sequence"/>
</dbReference>
<dbReference type="SUPFAM" id="SSF57903">
    <property type="entry name" value="FYVE/PHD zinc finger"/>
    <property type="match status" value="1"/>
</dbReference>
<dbReference type="InterPro" id="IPR034732">
    <property type="entry name" value="EPHD"/>
</dbReference>
<accession>A0AAV1LBQ6</accession>
<evidence type="ECO:0000259" key="12">
    <source>
        <dbReference type="PROSITE" id="PS51805"/>
    </source>
</evidence>
<comment type="caution">
    <text evidence="13">The sequence shown here is derived from an EMBL/GenBank/DDBJ whole genome shotgun (WGS) entry which is preliminary data.</text>
</comment>
<dbReference type="CDD" id="cd15669">
    <property type="entry name" value="ePHD_PHF7_G2E3_like"/>
    <property type="match status" value="1"/>
</dbReference>
<evidence type="ECO:0000259" key="11">
    <source>
        <dbReference type="PROSITE" id="PS50089"/>
    </source>
</evidence>
<dbReference type="InterPro" id="IPR059102">
    <property type="entry name" value="PHD_PHF7/G2E3-like"/>
</dbReference>
<evidence type="ECO:0000313" key="13">
    <source>
        <dbReference type="EMBL" id="CAK1592368.1"/>
    </source>
</evidence>
<evidence type="ECO:0000256" key="10">
    <source>
        <dbReference type="SAM" id="MobiDB-lite"/>
    </source>
</evidence>
<evidence type="ECO:0000256" key="3">
    <source>
        <dbReference type="ARBA" id="ARBA00022679"/>
    </source>
</evidence>
<keyword evidence="8" id="KW-0539">Nucleus</keyword>
<feature type="region of interest" description="Disordered" evidence="10">
    <location>
        <begin position="371"/>
        <end position="430"/>
    </location>
</feature>
<sequence length="942" mass="107879">MSSKKGGKTKKHLLLAKLVTGKKAPCVFCQRNVDDEIIYGKLYAIGDIQCHYFCVLLSCCLVQKGNDEDGLFGFLYPDIIAEVERSKKHKCSYCGRDGATLGCSVSQCRKQFHLPCGRERDAVSLFYGNYKTYCHKHAPKQKINDEIMAKVKLRSLAQRKIKQLKNQETIKKKILDSTTSCVNENKTDQDEEQKQEMEAVCVICYETVDGYPTLRTFWPPCCARDAWFHRSCLQRMALSAGMHYLKCPLCNEKEVFYKAVLSQGYYVPDRDAAWELEQNAFSEIYERPVFCAAPECCCPMGRDHDADTGAWDMLVCVLCGSSGMHEQCRQQLQDSNPDAPRANRYVCAVCAPVAPEDIDTLAECMETVVLQGSPQEPEERRGVPMPSRMSLRRTKPRTAPTERASSSNTQRNGITIKTEKEEADEIPKSDITASRLELNLKPPKKPPRGILEPLNTLKDIENILISPLKMFEQGLYERISQVGIKDLKLDSNQLVEQMRERFRKPRPLVEKKKIINNILESIFESLHKDKTKTKEPIKEWNSPKKYSDSEMETIEKILKENNDPSTEQNQVDIEGIDNNINPPIMLNKETIDLIDENAIIDSGDVQYISKQVERDDETKETDDSSNSTFQLPPEFIAEENSNASLPIFDTPKKFKPVHIQKDSSMEISKNNETVNIDVVKLKETETKSDFITNLDIKSPFKANKCAYKFSPLDKEVLQSNKLDIDVECFKNHYLNEIDKDFKCTFNHQHVENEKTDGKLTTAIDFAVNAYNKEKKEQTAVKRKIPDQEAVPKKKRRVAPKKKVHIKCDKSEIKVKCSTKKTGAELESVGLKVKEKKRLRKHKVSIRNKDIQVKIKWKKEQLRLKITESKRNVKRKKTKKSPSKTLKQYVLKYSPNIYSKGVIARPEHEVTPIRKKHVKCEKTPDNLVQTSIASFFKTKPPPN</sequence>
<evidence type="ECO:0000256" key="6">
    <source>
        <dbReference type="ARBA" id="ARBA00022786"/>
    </source>
</evidence>
<dbReference type="EMBL" id="CAVLGL010000087">
    <property type="protein sequence ID" value="CAK1592368.1"/>
    <property type="molecule type" value="Genomic_DNA"/>
</dbReference>
<dbReference type="SMART" id="SM00249">
    <property type="entry name" value="PHD"/>
    <property type="match status" value="1"/>
</dbReference>
<comment type="pathway">
    <text evidence="2">Protein modification; protein ubiquitination.</text>
</comment>
<dbReference type="Pfam" id="PF26054">
    <property type="entry name" value="PHD_G2E3"/>
    <property type="match status" value="1"/>
</dbReference>
<dbReference type="InterPro" id="IPR013083">
    <property type="entry name" value="Znf_RING/FYVE/PHD"/>
</dbReference>
<organism evidence="13 14">
    <name type="scientific">Parnassius mnemosyne</name>
    <name type="common">clouded apollo</name>
    <dbReference type="NCBI Taxonomy" id="213953"/>
    <lineage>
        <taxon>Eukaryota</taxon>
        <taxon>Metazoa</taxon>
        <taxon>Ecdysozoa</taxon>
        <taxon>Arthropoda</taxon>
        <taxon>Hexapoda</taxon>
        <taxon>Insecta</taxon>
        <taxon>Pterygota</taxon>
        <taxon>Neoptera</taxon>
        <taxon>Endopterygota</taxon>
        <taxon>Lepidoptera</taxon>
        <taxon>Glossata</taxon>
        <taxon>Ditrysia</taxon>
        <taxon>Papilionoidea</taxon>
        <taxon>Papilionidae</taxon>
        <taxon>Parnassiinae</taxon>
        <taxon>Parnassini</taxon>
        <taxon>Parnassius</taxon>
        <taxon>Driopa</taxon>
    </lineage>
</organism>
<dbReference type="PANTHER" id="PTHR12420">
    <property type="entry name" value="PHD FINGER PROTEIN"/>
    <property type="match status" value="1"/>
</dbReference>
<keyword evidence="6" id="KW-0833">Ubl conjugation pathway</keyword>
<evidence type="ECO:0000313" key="14">
    <source>
        <dbReference type="Proteomes" id="UP001314205"/>
    </source>
</evidence>
<dbReference type="Pfam" id="PF13771">
    <property type="entry name" value="zf-HC5HC2H"/>
    <property type="match status" value="1"/>
</dbReference>
<evidence type="ECO:0000256" key="1">
    <source>
        <dbReference type="ARBA" id="ARBA00004123"/>
    </source>
</evidence>
<feature type="domain" description="PHD-type" evidence="12">
    <location>
        <begin position="23"/>
        <end position="138"/>
    </location>
</feature>
<evidence type="ECO:0000256" key="5">
    <source>
        <dbReference type="ARBA" id="ARBA00022771"/>
    </source>
</evidence>
<dbReference type="SUPFAM" id="SSF57850">
    <property type="entry name" value="RING/U-box"/>
    <property type="match status" value="1"/>
</dbReference>
<evidence type="ECO:0000256" key="9">
    <source>
        <dbReference type="PROSITE-ProRule" id="PRU00175"/>
    </source>
</evidence>
<dbReference type="InterPro" id="IPR051188">
    <property type="entry name" value="PHD-type_Zinc_Finger"/>
</dbReference>
<evidence type="ECO:0000256" key="7">
    <source>
        <dbReference type="ARBA" id="ARBA00022833"/>
    </source>
</evidence>
<evidence type="ECO:0000256" key="2">
    <source>
        <dbReference type="ARBA" id="ARBA00004906"/>
    </source>
</evidence>
<keyword evidence="14" id="KW-1185">Reference proteome</keyword>
<dbReference type="PROSITE" id="PS50089">
    <property type="entry name" value="ZF_RING_2"/>
    <property type="match status" value="1"/>
</dbReference>
<dbReference type="AlphaFoldDB" id="A0AAV1LBQ6"/>
<dbReference type="PANTHER" id="PTHR12420:SF42">
    <property type="entry name" value="G2_M PHASE-SPECIFIC E3 UBIQUITIN-PROTEIN LIGASE"/>
    <property type="match status" value="1"/>
</dbReference>
<reference evidence="13 14" key="1">
    <citation type="submission" date="2023-11" db="EMBL/GenBank/DDBJ databases">
        <authorList>
            <person name="Hedman E."/>
            <person name="Englund M."/>
            <person name="Stromberg M."/>
            <person name="Nyberg Akerstrom W."/>
            <person name="Nylinder S."/>
            <person name="Jareborg N."/>
            <person name="Kallberg Y."/>
            <person name="Kronander E."/>
        </authorList>
    </citation>
    <scope>NUCLEOTIDE SEQUENCE [LARGE SCALE GENOMIC DNA]</scope>
</reference>
<name>A0AAV1LBQ6_9NEOP</name>
<proteinExistence type="predicted"/>
<dbReference type="PROSITE" id="PS51805">
    <property type="entry name" value="EPHD"/>
    <property type="match status" value="1"/>
</dbReference>
<keyword evidence="7" id="KW-0862">Zinc</keyword>
<protein>
    <recommendedName>
        <fullName evidence="15">G2/M phase-specific E3 ubiquitin-protein ligase</fullName>
    </recommendedName>
</protein>
<comment type="subcellular location">
    <subcellularLocation>
        <location evidence="1">Nucleus</location>
    </subcellularLocation>
</comment>
<dbReference type="InterPro" id="IPR001965">
    <property type="entry name" value="Znf_PHD"/>
</dbReference>
<evidence type="ECO:0000256" key="8">
    <source>
        <dbReference type="ARBA" id="ARBA00023242"/>
    </source>
</evidence>
<evidence type="ECO:0008006" key="15">
    <source>
        <dbReference type="Google" id="ProtNLM"/>
    </source>
</evidence>
<keyword evidence="3" id="KW-0808">Transferase</keyword>
<evidence type="ECO:0000256" key="4">
    <source>
        <dbReference type="ARBA" id="ARBA00022723"/>
    </source>
</evidence>
<keyword evidence="4" id="KW-0479">Metal-binding</keyword>
<gene>
    <name evidence="13" type="ORF">PARMNEM_LOCUS12348</name>
</gene>
<dbReference type="GO" id="GO:0008270">
    <property type="term" value="F:zinc ion binding"/>
    <property type="evidence" value="ECO:0007669"/>
    <property type="project" value="UniProtKB-KW"/>
</dbReference>
<dbReference type="GO" id="GO:0005634">
    <property type="term" value="C:nucleus"/>
    <property type="evidence" value="ECO:0007669"/>
    <property type="project" value="TreeGrafter"/>
</dbReference>
<keyword evidence="5 9" id="KW-0863">Zinc-finger</keyword>
<dbReference type="InterPro" id="IPR042013">
    <property type="entry name" value="PHF7/G2E3_ePHD"/>
</dbReference>
<feature type="compositionally biased region" description="Polar residues" evidence="10">
    <location>
        <begin position="403"/>
        <end position="415"/>
    </location>
</feature>
<dbReference type="Gene3D" id="3.30.40.10">
    <property type="entry name" value="Zinc/RING finger domain, C3HC4 (zinc finger)"/>
    <property type="match status" value="3"/>
</dbReference>
<feature type="domain" description="RING-type" evidence="11">
    <location>
        <begin position="201"/>
        <end position="251"/>
    </location>
</feature>